<sequence>MQYLQKRLAVLSLFALVVAGLTACQETPKEQNAPLANPKNCVNTITPATSAEPAAVKPVENGPVPAVDPSDGFGTEPNIAAGTGPAPKDFIRTVLHEGTGTVVSANADVIVHYKGQKWNGEVFDDSWQKGEPASFSLGSNIIEGWRWGLAGRNVGDRIELVIPPRLAYGELTEREQAAKDAGQPLPGKNHPLAGETLVFVIDILFAPPVMEETQLAAYTQLLGQSKPTGAKLPDGLRIYCGPGTEPQPAYIEGSKVPGKPFNVWTLEGQGQPIQAGDQVGYVVVSGSWGDKPTSTWINGKGVLWADAETMKAVGKNVGSRLVMVGPPNKSAPRGVVQIVDIVDAIALPTLG</sequence>
<dbReference type="EMBL" id="JABCUI010000001">
    <property type="protein sequence ID" value="NMW86980.1"/>
    <property type="molecule type" value="Genomic_DNA"/>
</dbReference>
<evidence type="ECO:0000256" key="5">
    <source>
        <dbReference type="ARBA" id="ARBA00023235"/>
    </source>
</evidence>
<feature type="chain" id="PRO_5038300730" description="peptidylprolyl isomerase" evidence="7">
    <location>
        <begin position="24"/>
        <end position="351"/>
    </location>
</feature>
<dbReference type="Proteomes" id="UP000553981">
    <property type="component" value="Unassembled WGS sequence"/>
</dbReference>
<dbReference type="PROSITE" id="PS51257">
    <property type="entry name" value="PROKAR_LIPOPROTEIN"/>
    <property type="match status" value="1"/>
</dbReference>
<dbReference type="EMBL" id="UASJ01000001">
    <property type="protein sequence ID" value="SQB64450.1"/>
    <property type="molecule type" value="Genomic_DNA"/>
</dbReference>
<dbReference type="InterPro" id="IPR001179">
    <property type="entry name" value="PPIase_FKBP_dom"/>
</dbReference>
<dbReference type="PANTHER" id="PTHR43811:SF19">
    <property type="entry name" value="39 KDA FK506-BINDING NUCLEAR PROTEIN"/>
    <property type="match status" value="1"/>
</dbReference>
<dbReference type="AlphaFoldDB" id="A0A2X3AS67"/>
<dbReference type="PROSITE" id="PS50059">
    <property type="entry name" value="FKBP_PPIASE"/>
    <property type="match status" value="1"/>
</dbReference>
<evidence type="ECO:0000313" key="12">
    <source>
        <dbReference type="Proteomes" id="UP000553981"/>
    </source>
</evidence>
<feature type="signal peptide" evidence="7">
    <location>
        <begin position="1"/>
        <end position="23"/>
    </location>
</feature>
<reference evidence="9 12" key="2">
    <citation type="submission" date="2020-04" db="EMBL/GenBank/DDBJ databases">
        <title>Antimicrobial susceptibility and clonality of vaginal-derived multi-drug resistant Mobiluncus isolates in China.</title>
        <authorList>
            <person name="Zhang X."/>
        </authorList>
    </citation>
    <scope>NUCLEOTIDE SEQUENCE [LARGE SCALE GENOMIC DNA]</scope>
    <source>
        <strain evidence="9 12">19</strain>
    </source>
</reference>
<evidence type="ECO:0000313" key="11">
    <source>
        <dbReference type="Proteomes" id="UP000250245"/>
    </source>
</evidence>
<feature type="domain" description="PPIase FKBP-type" evidence="8">
    <location>
        <begin position="106"/>
        <end position="207"/>
    </location>
</feature>
<evidence type="ECO:0000256" key="7">
    <source>
        <dbReference type="SAM" id="SignalP"/>
    </source>
</evidence>
<dbReference type="Gene3D" id="3.10.50.40">
    <property type="match status" value="1"/>
</dbReference>
<evidence type="ECO:0000313" key="10">
    <source>
        <dbReference type="EMBL" id="SQB64450.1"/>
    </source>
</evidence>
<keyword evidence="7" id="KW-0732">Signal</keyword>
<proteinExistence type="inferred from homology"/>
<accession>A0A2X3AS67</accession>
<evidence type="ECO:0000313" key="9">
    <source>
        <dbReference type="EMBL" id="NMW86980.1"/>
    </source>
</evidence>
<dbReference type="Proteomes" id="UP000250245">
    <property type="component" value="Unassembled WGS sequence"/>
</dbReference>
<keyword evidence="4 6" id="KW-0697">Rotamase</keyword>
<dbReference type="EC" id="5.2.1.8" evidence="3 6"/>
<dbReference type="GO" id="GO:0003755">
    <property type="term" value="F:peptidyl-prolyl cis-trans isomerase activity"/>
    <property type="evidence" value="ECO:0007669"/>
    <property type="project" value="UniProtKB-KW"/>
</dbReference>
<evidence type="ECO:0000256" key="6">
    <source>
        <dbReference type="PROSITE-ProRule" id="PRU00277"/>
    </source>
</evidence>
<reference evidence="10 11" key="1">
    <citation type="submission" date="2018-06" db="EMBL/GenBank/DDBJ databases">
        <authorList>
            <consortium name="Pathogen Informatics"/>
            <person name="Doyle S."/>
        </authorList>
    </citation>
    <scope>NUCLEOTIDE SEQUENCE [LARGE SCALE GENOMIC DNA]</scope>
    <source>
        <strain evidence="10 11">NCTC11820</strain>
    </source>
</reference>
<comment type="catalytic activity">
    <reaction evidence="1 6">
        <text>[protein]-peptidylproline (omega=180) = [protein]-peptidylproline (omega=0)</text>
        <dbReference type="Rhea" id="RHEA:16237"/>
        <dbReference type="Rhea" id="RHEA-COMP:10747"/>
        <dbReference type="Rhea" id="RHEA-COMP:10748"/>
        <dbReference type="ChEBI" id="CHEBI:83833"/>
        <dbReference type="ChEBI" id="CHEBI:83834"/>
        <dbReference type="EC" id="5.2.1.8"/>
    </reaction>
</comment>
<evidence type="ECO:0000256" key="3">
    <source>
        <dbReference type="ARBA" id="ARBA00013194"/>
    </source>
</evidence>
<dbReference type="GeneID" id="55565897"/>
<keyword evidence="5 6" id="KW-0413">Isomerase</keyword>
<dbReference type="SUPFAM" id="SSF54534">
    <property type="entry name" value="FKBP-like"/>
    <property type="match status" value="1"/>
</dbReference>
<organism evidence="10 11">
    <name type="scientific">Mobiluncus curtisii</name>
    <dbReference type="NCBI Taxonomy" id="2051"/>
    <lineage>
        <taxon>Bacteria</taxon>
        <taxon>Bacillati</taxon>
        <taxon>Actinomycetota</taxon>
        <taxon>Actinomycetes</taxon>
        <taxon>Actinomycetales</taxon>
        <taxon>Actinomycetaceae</taxon>
        <taxon>Mobiluncus</taxon>
    </lineage>
</organism>
<name>A0A2X3AS67_9ACTO</name>
<comment type="similarity">
    <text evidence="2">Belongs to the FKBP-type PPIase family.</text>
</comment>
<evidence type="ECO:0000256" key="4">
    <source>
        <dbReference type="ARBA" id="ARBA00023110"/>
    </source>
</evidence>
<dbReference type="RefSeq" id="WP_004006696.1">
    <property type="nucleotide sequence ID" value="NZ_CAMYEK010000004.1"/>
</dbReference>
<dbReference type="Pfam" id="PF00254">
    <property type="entry name" value="FKBP_C"/>
    <property type="match status" value="1"/>
</dbReference>
<evidence type="ECO:0000259" key="8">
    <source>
        <dbReference type="PROSITE" id="PS50059"/>
    </source>
</evidence>
<protein>
    <recommendedName>
        <fullName evidence="3 6">peptidylprolyl isomerase</fullName>
        <ecNumber evidence="3 6">5.2.1.8</ecNumber>
    </recommendedName>
</protein>
<dbReference type="InterPro" id="IPR046357">
    <property type="entry name" value="PPIase_dom_sf"/>
</dbReference>
<evidence type="ECO:0000256" key="1">
    <source>
        <dbReference type="ARBA" id="ARBA00000971"/>
    </source>
</evidence>
<dbReference type="PANTHER" id="PTHR43811">
    <property type="entry name" value="FKBP-TYPE PEPTIDYL-PROLYL CIS-TRANS ISOMERASE FKPA"/>
    <property type="match status" value="1"/>
</dbReference>
<gene>
    <name evidence="10" type="primary">fkbP_2</name>
    <name evidence="9" type="ORF">HHJ67_04345</name>
    <name evidence="10" type="ORF">NCTC11820_00794</name>
</gene>
<evidence type="ECO:0000256" key="2">
    <source>
        <dbReference type="ARBA" id="ARBA00006577"/>
    </source>
</evidence>